<feature type="DNA-binding region" description="H-T-H motif" evidence="4">
    <location>
        <begin position="55"/>
        <end position="74"/>
    </location>
</feature>
<comment type="caution">
    <text evidence="7">The sequence shown here is derived from an EMBL/GenBank/DDBJ whole genome shotgun (WGS) entry which is preliminary data.</text>
</comment>
<keyword evidence="1" id="KW-0805">Transcription regulation</keyword>
<dbReference type="PRINTS" id="PR00455">
    <property type="entry name" value="HTHTETR"/>
</dbReference>
<dbReference type="PANTHER" id="PTHR30055:SF234">
    <property type="entry name" value="HTH-TYPE TRANSCRIPTIONAL REGULATOR BETI"/>
    <property type="match status" value="1"/>
</dbReference>
<dbReference type="EMBL" id="JACIIZ010000001">
    <property type="protein sequence ID" value="MBB6249961.1"/>
    <property type="molecule type" value="Genomic_DNA"/>
</dbReference>
<proteinExistence type="predicted"/>
<accession>A0A7X0ECF9</accession>
<dbReference type="GO" id="GO:0003700">
    <property type="term" value="F:DNA-binding transcription factor activity"/>
    <property type="evidence" value="ECO:0007669"/>
    <property type="project" value="TreeGrafter"/>
</dbReference>
<dbReference type="RefSeq" id="WP_211106038.1">
    <property type="nucleotide sequence ID" value="NZ_JACIIZ010000001.1"/>
</dbReference>
<feature type="domain" description="HTH tetR-type" evidence="6">
    <location>
        <begin position="32"/>
        <end position="92"/>
    </location>
</feature>
<evidence type="ECO:0000313" key="7">
    <source>
        <dbReference type="EMBL" id="MBB6249961.1"/>
    </source>
</evidence>
<sequence length="226" mass="23872">MSSQKSMITEDAQGAASDGAAEGRTPKRARGRLRVAAILDAAVAVFTEKGFDAATMTEVAARSRTAIGSLYRFFPSKDALAEALLRRYSDRATAGLSVIAGHSPRLTPTALADALVDLMQDLAGERSMMKVLMMDRRGDAPEVLRAEDKRGRLRAAIRGHIAHVLSVHAPTLPPERMATVAGMLLHLMKAIPDLAEEGDAVALLSEMRLALGAYLGAVLSVGPSGA</sequence>
<dbReference type="InterPro" id="IPR001647">
    <property type="entry name" value="HTH_TetR"/>
</dbReference>
<dbReference type="InterPro" id="IPR050109">
    <property type="entry name" value="HTH-type_TetR-like_transc_reg"/>
</dbReference>
<dbReference type="InterPro" id="IPR009057">
    <property type="entry name" value="Homeodomain-like_sf"/>
</dbReference>
<name>A0A7X0ECF9_9PROT</name>
<dbReference type="SUPFAM" id="SSF46689">
    <property type="entry name" value="Homeodomain-like"/>
    <property type="match status" value="1"/>
</dbReference>
<evidence type="ECO:0000259" key="6">
    <source>
        <dbReference type="PROSITE" id="PS50977"/>
    </source>
</evidence>
<dbReference type="AlphaFoldDB" id="A0A7X0ECF9"/>
<evidence type="ECO:0000313" key="8">
    <source>
        <dbReference type="Proteomes" id="UP000539175"/>
    </source>
</evidence>
<dbReference type="PROSITE" id="PS50977">
    <property type="entry name" value="HTH_TETR_2"/>
    <property type="match status" value="1"/>
</dbReference>
<keyword evidence="2 4" id="KW-0238">DNA-binding</keyword>
<protein>
    <submittedName>
        <fullName evidence="7">AcrR family transcriptional regulator</fullName>
    </submittedName>
</protein>
<dbReference type="GO" id="GO:0000976">
    <property type="term" value="F:transcription cis-regulatory region binding"/>
    <property type="evidence" value="ECO:0007669"/>
    <property type="project" value="TreeGrafter"/>
</dbReference>
<evidence type="ECO:0000256" key="5">
    <source>
        <dbReference type="SAM" id="MobiDB-lite"/>
    </source>
</evidence>
<keyword evidence="3" id="KW-0804">Transcription</keyword>
<dbReference type="Gene3D" id="1.10.357.10">
    <property type="entry name" value="Tetracycline Repressor, domain 2"/>
    <property type="match status" value="1"/>
</dbReference>
<dbReference type="PANTHER" id="PTHR30055">
    <property type="entry name" value="HTH-TYPE TRANSCRIPTIONAL REGULATOR RUTR"/>
    <property type="match status" value="1"/>
</dbReference>
<evidence type="ECO:0000256" key="4">
    <source>
        <dbReference type="PROSITE-ProRule" id="PRU00335"/>
    </source>
</evidence>
<organism evidence="7 8">
    <name type="scientific">Nitrospirillum iridis</name>
    <dbReference type="NCBI Taxonomy" id="765888"/>
    <lineage>
        <taxon>Bacteria</taxon>
        <taxon>Pseudomonadati</taxon>
        <taxon>Pseudomonadota</taxon>
        <taxon>Alphaproteobacteria</taxon>
        <taxon>Rhodospirillales</taxon>
        <taxon>Azospirillaceae</taxon>
        <taxon>Nitrospirillum</taxon>
    </lineage>
</organism>
<evidence type="ECO:0000256" key="1">
    <source>
        <dbReference type="ARBA" id="ARBA00023015"/>
    </source>
</evidence>
<evidence type="ECO:0000256" key="3">
    <source>
        <dbReference type="ARBA" id="ARBA00023163"/>
    </source>
</evidence>
<reference evidence="7 8" key="1">
    <citation type="submission" date="2020-08" db="EMBL/GenBank/DDBJ databases">
        <title>Genomic Encyclopedia of Type Strains, Phase IV (KMG-IV): sequencing the most valuable type-strain genomes for metagenomic binning, comparative biology and taxonomic classification.</title>
        <authorList>
            <person name="Goeker M."/>
        </authorList>
    </citation>
    <scope>NUCLEOTIDE SEQUENCE [LARGE SCALE GENOMIC DNA]</scope>
    <source>
        <strain evidence="7 8">DSM 22198</strain>
    </source>
</reference>
<gene>
    <name evidence="7" type="ORF">FHS74_000494</name>
</gene>
<dbReference type="Proteomes" id="UP000539175">
    <property type="component" value="Unassembled WGS sequence"/>
</dbReference>
<keyword evidence="8" id="KW-1185">Reference proteome</keyword>
<evidence type="ECO:0000256" key="2">
    <source>
        <dbReference type="ARBA" id="ARBA00023125"/>
    </source>
</evidence>
<feature type="region of interest" description="Disordered" evidence="5">
    <location>
        <begin position="1"/>
        <end position="27"/>
    </location>
</feature>
<dbReference type="Pfam" id="PF00440">
    <property type="entry name" value="TetR_N"/>
    <property type="match status" value="1"/>
</dbReference>